<evidence type="ECO:0000256" key="2">
    <source>
        <dbReference type="ARBA" id="ARBA00022801"/>
    </source>
</evidence>
<accession>A0A6J6UCJ1</accession>
<protein>
    <submittedName>
        <fullName evidence="4">Unannotated protein</fullName>
    </submittedName>
</protein>
<dbReference type="EMBL" id="CAFBOS010000188">
    <property type="protein sequence ID" value="CAB5015076.1"/>
    <property type="molecule type" value="Genomic_DNA"/>
</dbReference>
<dbReference type="PANTHER" id="PTHR48081">
    <property type="entry name" value="AB HYDROLASE SUPERFAMILY PROTEIN C4A8.06C"/>
    <property type="match status" value="1"/>
</dbReference>
<comment type="similarity">
    <text evidence="1">Belongs to the 'GDXG' lipolytic enzyme family.</text>
</comment>
<evidence type="ECO:0000313" key="4">
    <source>
        <dbReference type="EMBL" id="CAB4757480.1"/>
    </source>
</evidence>
<dbReference type="AlphaFoldDB" id="A0A6J6UCJ1"/>
<proteinExistence type="inferred from homology"/>
<gene>
    <name evidence="4" type="ORF">UFOPK2754_02189</name>
    <name evidence="5" type="ORF">UFOPK3139_02319</name>
    <name evidence="6" type="ORF">UFOPK3543_01845</name>
    <name evidence="7" type="ORF">UFOPK3967_02447</name>
</gene>
<name>A0A6J6UCJ1_9ZZZZ</name>
<dbReference type="InterPro" id="IPR033140">
    <property type="entry name" value="Lipase_GDXG_put_SER_AS"/>
</dbReference>
<evidence type="ECO:0000313" key="6">
    <source>
        <dbReference type="EMBL" id="CAB4916462.1"/>
    </source>
</evidence>
<organism evidence="4">
    <name type="scientific">freshwater metagenome</name>
    <dbReference type="NCBI Taxonomy" id="449393"/>
    <lineage>
        <taxon>unclassified sequences</taxon>
        <taxon>metagenomes</taxon>
        <taxon>ecological metagenomes</taxon>
    </lineage>
</organism>
<evidence type="ECO:0000313" key="5">
    <source>
        <dbReference type="EMBL" id="CAB4835127.1"/>
    </source>
</evidence>
<evidence type="ECO:0000259" key="3">
    <source>
        <dbReference type="Pfam" id="PF07859"/>
    </source>
</evidence>
<dbReference type="Pfam" id="PF07859">
    <property type="entry name" value="Abhydrolase_3"/>
    <property type="match status" value="1"/>
</dbReference>
<dbReference type="EMBL" id="CAEZYR010000091">
    <property type="protein sequence ID" value="CAB4757480.1"/>
    <property type="molecule type" value="Genomic_DNA"/>
</dbReference>
<dbReference type="PANTHER" id="PTHR48081:SF8">
    <property type="entry name" value="ALPHA_BETA HYDROLASE FOLD-3 DOMAIN-CONTAINING PROTEIN-RELATED"/>
    <property type="match status" value="1"/>
</dbReference>
<feature type="domain" description="Alpha/beta hydrolase fold-3" evidence="3">
    <location>
        <begin position="83"/>
        <end position="290"/>
    </location>
</feature>
<dbReference type="InterPro" id="IPR013094">
    <property type="entry name" value="AB_hydrolase_3"/>
</dbReference>
<dbReference type="GO" id="GO:0016787">
    <property type="term" value="F:hydrolase activity"/>
    <property type="evidence" value="ECO:0007669"/>
    <property type="project" value="UniProtKB-KW"/>
</dbReference>
<evidence type="ECO:0000313" key="7">
    <source>
        <dbReference type="EMBL" id="CAB5015076.1"/>
    </source>
</evidence>
<keyword evidence="2" id="KW-0378">Hydrolase</keyword>
<dbReference type="FunFam" id="3.40.50.1820:FF:000089">
    <property type="entry name" value="Alpha/beta hydrolase"/>
    <property type="match status" value="1"/>
</dbReference>
<dbReference type="InterPro" id="IPR029058">
    <property type="entry name" value="AB_hydrolase_fold"/>
</dbReference>
<dbReference type="Gene3D" id="3.40.50.1820">
    <property type="entry name" value="alpha/beta hydrolase"/>
    <property type="match status" value="1"/>
</dbReference>
<dbReference type="InterPro" id="IPR050300">
    <property type="entry name" value="GDXG_lipolytic_enzyme"/>
</dbReference>
<evidence type="ECO:0000256" key="1">
    <source>
        <dbReference type="ARBA" id="ARBA00010515"/>
    </source>
</evidence>
<dbReference type="PROSITE" id="PS01174">
    <property type="entry name" value="LIPASE_GDXG_SER"/>
    <property type="match status" value="1"/>
</dbReference>
<sequence>MALDPNVKLMLDAMAAANMNPFEDDILAKTAPQLRAALAVNRAPVAEVPIAKFEDRSIAGFRSDPIPVRVYWPADDGVVRPAIVYYHGGGWVIGGLDTHDNAARLLANAADAVVVFVDYRLAPEAVFPTAVEDCYEGLQWTATNAAELSIDPQRLAVAGDSAGGNLAAVVALMSRDRGGPALRYQLLVYPCTDMEPSKWPSMSENKNGYFLTTDSMAWFYDQYVPDASDRTNPYASPIYAPDLSGLPPAFVITAEFDPLRDEGEAYAARLRDAGVATDLQRFDGMIHGFFGMTAMFEQARDAHAVAAAKVKAALA</sequence>
<reference evidence="4" key="1">
    <citation type="submission" date="2020-05" db="EMBL/GenBank/DDBJ databases">
        <authorList>
            <person name="Chiriac C."/>
            <person name="Salcher M."/>
            <person name="Ghai R."/>
            <person name="Kavagutti S V."/>
        </authorList>
    </citation>
    <scope>NUCLEOTIDE SEQUENCE</scope>
</reference>
<dbReference type="EMBL" id="CAFABA010000114">
    <property type="protein sequence ID" value="CAB4835127.1"/>
    <property type="molecule type" value="Genomic_DNA"/>
</dbReference>
<dbReference type="SUPFAM" id="SSF53474">
    <property type="entry name" value="alpha/beta-Hydrolases"/>
    <property type="match status" value="1"/>
</dbReference>
<dbReference type="EMBL" id="CAFBMH010000072">
    <property type="protein sequence ID" value="CAB4916462.1"/>
    <property type="molecule type" value="Genomic_DNA"/>
</dbReference>